<sequence length="85" mass="9793">MAFAARAHHLLPYVNFLVATTALAFQTTVLYPWHVQLDTAFHTLKGEQAEILKGYHDAKLRRFAQLEARMEGLERRMQALDRVTP</sequence>
<dbReference type="PANTHER" id="PTHR40135">
    <property type="entry name" value="MITOCHONDRIAL PHOSPHATE CARRIER PROTEIN"/>
    <property type="match status" value="1"/>
</dbReference>
<name>A0AAD7EGT7_9AGAR</name>
<evidence type="ECO:0000256" key="1">
    <source>
        <dbReference type="SAM" id="Coils"/>
    </source>
</evidence>
<reference evidence="2" key="1">
    <citation type="submission" date="2023-03" db="EMBL/GenBank/DDBJ databases">
        <title>Massive genome expansion in bonnet fungi (Mycena s.s.) driven by repeated elements and novel gene families across ecological guilds.</title>
        <authorList>
            <consortium name="Lawrence Berkeley National Laboratory"/>
            <person name="Harder C.B."/>
            <person name="Miyauchi S."/>
            <person name="Viragh M."/>
            <person name="Kuo A."/>
            <person name="Thoen E."/>
            <person name="Andreopoulos B."/>
            <person name="Lu D."/>
            <person name="Skrede I."/>
            <person name="Drula E."/>
            <person name="Henrissat B."/>
            <person name="Morin E."/>
            <person name="Kohler A."/>
            <person name="Barry K."/>
            <person name="LaButti K."/>
            <person name="Morin E."/>
            <person name="Salamov A."/>
            <person name="Lipzen A."/>
            <person name="Mereny Z."/>
            <person name="Hegedus B."/>
            <person name="Baldrian P."/>
            <person name="Stursova M."/>
            <person name="Weitz H."/>
            <person name="Taylor A."/>
            <person name="Grigoriev I.V."/>
            <person name="Nagy L.G."/>
            <person name="Martin F."/>
            <person name="Kauserud H."/>
        </authorList>
    </citation>
    <scope>NUCLEOTIDE SEQUENCE</scope>
    <source>
        <strain evidence="2">CBHHK002</strain>
    </source>
</reference>
<feature type="coiled-coil region" evidence="1">
    <location>
        <begin position="56"/>
        <end position="83"/>
    </location>
</feature>
<dbReference type="Proteomes" id="UP001218218">
    <property type="component" value="Unassembled WGS sequence"/>
</dbReference>
<evidence type="ECO:0000313" key="2">
    <source>
        <dbReference type="EMBL" id="KAJ7323671.1"/>
    </source>
</evidence>
<accession>A0AAD7EGT7</accession>
<keyword evidence="3" id="KW-1185">Reference proteome</keyword>
<comment type="caution">
    <text evidence="2">The sequence shown here is derived from an EMBL/GenBank/DDBJ whole genome shotgun (WGS) entry which is preliminary data.</text>
</comment>
<protein>
    <submittedName>
        <fullName evidence="2">Uncharacterized protein</fullName>
    </submittedName>
</protein>
<gene>
    <name evidence="2" type="ORF">DFH08DRAFT_887584</name>
</gene>
<dbReference type="AlphaFoldDB" id="A0AAD7EGT7"/>
<evidence type="ECO:0000313" key="3">
    <source>
        <dbReference type="Proteomes" id="UP001218218"/>
    </source>
</evidence>
<dbReference type="PANTHER" id="PTHR40135:SF1">
    <property type="entry name" value="MITOCHONDRIAL PHOSPHATE CARRIER PROTEIN"/>
    <property type="match status" value="1"/>
</dbReference>
<organism evidence="2 3">
    <name type="scientific">Mycena albidolilacea</name>
    <dbReference type="NCBI Taxonomy" id="1033008"/>
    <lineage>
        <taxon>Eukaryota</taxon>
        <taxon>Fungi</taxon>
        <taxon>Dikarya</taxon>
        <taxon>Basidiomycota</taxon>
        <taxon>Agaricomycotina</taxon>
        <taxon>Agaricomycetes</taxon>
        <taxon>Agaricomycetidae</taxon>
        <taxon>Agaricales</taxon>
        <taxon>Marasmiineae</taxon>
        <taxon>Mycenaceae</taxon>
        <taxon>Mycena</taxon>
    </lineage>
</organism>
<dbReference type="EMBL" id="JARIHO010000046">
    <property type="protein sequence ID" value="KAJ7323671.1"/>
    <property type="molecule type" value="Genomic_DNA"/>
</dbReference>
<proteinExistence type="predicted"/>
<keyword evidence="1" id="KW-0175">Coiled coil</keyword>